<dbReference type="EMBL" id="JAARRL010000012">
    <property type="protein sequence ID" value="MBC1500690.1"/>
    <property type="molecule type" value="Genomic_DNA"/>
</dbReference>
<dbReference type="Proteomes" id="UP000564536">
    <property type="component" value="Unassembled WGS sequence"/>
</dbReference>
<dbReference type="AlphaFoldDB" id="A0A841Z5Z9"/>
<proteinExistence type="predicted"/>
<sequence>MKKIIWIALMFATALVIIIPIHSAQASSITQKLDPVEEKYDLKEISIAEAKADGALPIKFNTIEDFEKYLANDKAQDTKFADQEQAESEPAKSAYANSPFLSLFIPHAKAASDVKNKTLWSNGVSTTKGYARVTKNKNKKITAVSTWSNQSGVSWPIGWDSVTSYHKLKSGSKSGTATFAGNKVYYIILPVKEIAYKRYVTYTMGF</sequence>
<evidence type="ECO:0000313" key="2">
    <source>
        <dbReference type="Proteomes" id="UP000564536"/>
    </source>
</evidence>
<name>A0A841Z5Z9_9LIST</name>
<protein>
    <submittedName>
        <fullName evidence="1">Uncharacterized protein</fullName>
    </submittedName>
</protein>
<reference evidence="1 2" key="1">
    <citation type="submission" date="2020-03" db="EMBL/GenBank/DDBJ databases">
        <title>Soil Listeria distribution.</title>
        <authorList>
            <person name="Liao J."/>
            <person name="Wiedmann M."/>
        </authorList>
    </citation>
    <scope>NUCLEOTIDE SEQUENCE [LARGE SCALE GENOMIC DNA]</scope>
    <source>
        <strain evidence="1 2">FSL L7-1523</strain>
    </source>
</reference>
<comment type="caution">
    <text evidence="1">The sequence shown here is derived from an EMBL/GenBank/DDBJ whole genome shotgun (WGS) entry which is preliminary data.</text>
</comment>
<organism evidence="1 2">
    <name type="scientific">Listeria weihenstephanensis</name>
    <dbReference type="NCBI Taxonomy" id="1006155"/>
    <lineage>
        <taxon>Bacteria</taxon>
        <taxon>Bacillati</taxon>
        <taxon>Bacillota</taxon>
        <taxon>Bacilli</taxon>
        <taxon>Bacillales</taxon>
        <taxon>Listeriaceae</taxon>
        <taxon>Listeria</taxon>
    </lineage>
</organism>
<evidence type="ECO:0000313" key="1">
    <source>
        <dbReference type="EMBL" id="MBC1500690.1"/>
    </source>
</evidence>
<dbReference type="RefSeq" id="WP_185425861.1">
    <property type="nucleotide sequence ID" value="NZ_JAARRL010000012.1"/>
</dbReference>
<accession>A0A841Z5Z9</accession>
<gene>
    <name evidence="1" type="ORF">HB943_08745</name>
</gene>